<dbReference type="KEGG" id="phb:HYN04_13175"/>
<dbReference type="InterPro" id="IPR043129">
    <property type="entry name" value="ATPase_NBD"/>
</dbReference>
<accession>A0A2Z3I542</accession>
<dbReference type="GO" id="GO:0005829">
    <property type="term" value="C:cytosol"/>
    <property type="evidence" value="ECO:0007669"/>
    <property type="project" value="TreeGrafter"/>
</dbReference>
<dbReference type="InterPro" id="IPR022496">
    <property type="entry name" value="T6A_TsaB"/>
</dbReference>
<dbReference type="GO" id="GO:0016740">
    <property type="term" value="F:transferase activity"/>
    <property type="evidence" value="ECO:0007669"/>
    <property type="project" value="UniProtKB-KW"/>
</dbReference>
<dbReference type="Proteomes" id="UP000247763">
    <property type="component" value="Chromosome"/>
</dbReference>
<dbReference type="EMBL" id="CP029479">
    <property type="protein sequence ID" value="AWM78624.1"/>
    <property type="molecule type" value="Genomic_DNA"/>
</dbReference>
<keyword evidence="3" id="KW-1185">Reference proteome</keyword>
<evidence type="ECO:0000313" key="3">
    <source>
        <dbReference type="Proteomes" id="UP000247763"/>
    </source>
</evidence>
<reference evidence="3" key="1">
    <citation type="submission" date="2018-05" db="EMBL/GenBank/DDBJ databases">
        <title>Genome sequencing of Phenylobacterium sp. HYN0004.</title>
        <authorList>
            <person name="Yi H."/>
            <person name="Baek C."/>
        </authorList>
    </citation>
    <scope>NUCLEOTIDE SEQUENCE [LARGE SCALE GENOMIC DNA]</scope>
    <source>
        <strain evidence="3">HYN0004</strain>
    </source>
</reference>
<dbReference type="PANTHER" id="PTHR11735:SF11">
    <property type="entry name" value="TRNA THREONYLCARBAMOYLADENOSINE BIOSYNTHESIS PROTEIN TSAB"/>
    <property type="match status" value="1"/>
</dbReference>
<dbReference type="InterPro" id="IPR000905">
    <property type="entry name" value="Gcp-like_dom"/>
</dbReference>
<evidence type="ECO:0000313" key="2">
    <source>
        <dbReference type="EMBL" id="AWM78624.1"/>
    </source>
</evidence>
<protein>
    <submittedName>
        <fullName evidence="2">tRNA (Adenosine(37)-N6)-threonylcarbamoyltransferase complex dimerization subunit type 1 TsaB</fullName>
    </submittedName>
</protein>
<sequence>MRVLALDTCLAACSVAVLDGDRIAASATEAMERGHQERLAPLAREVMEQAGLAFADLDRIAVTLGPGSFTGLRVGLAFAKGLGLALGRPVIGLGCLEVLAAPFAGSAGRTLALLPGRGEAICSQVFEDGAALGEPGIGPASDLDRLSPIARIVGSADLAGDALAGAERRPSAIPDIALVARLAVHRPPAPLVPLYMRPPDARLPGGLAPP</sequence>
<dbReference type="AlphaFoldDB" id="A0A2Z3I542"/>
<dbReference type="OrthoDB" id="9809995at2"/>
<proteinExistence type="predicted"/>
<evidence type="ECO:0000259" key="1">
    <source>
        <dbReference type="Pfam" id="PF00814"/>
    </source>
</evidence>
<dbReference type="PANTHER" id="PTHR11735">
    <property type="entry name" value="TRNA N6-ADENOSINE THREONYLCARBAMOYLTRANSFERASE"/>
    <property type="match status" value="1"/>
</dbReference>
<feature type="domain" description="Gcp-like" evidence="1">
    <location>
        <begin position="30"/>
        <end position="123"/>
    </location>
</feature>
<organism evidence="2 3">
    <name type="scientific">Phenylobacterium parvum</name>
    <dbReference type="NCBI Taxonomy" id="2201350"/>
    <lineage>
        <taxon>Bacteria</taxon>
        <taxon>Pseudomonadati</taxon>
        <taxon>Pseudomonadota</taxon>
        <taxon>Alphaproteobacteria</taxon>
        <taxon>Caulobacterales</taxon>
        <taxon>Caulobacteraceae</taxon>
        <taxon>Phenylobacterium</taxon>
    </lineage>
</organism>
<dbReference type="SUPFAM" id="SSF53067">
    <property type="entry name" value="Actin-like ATPase domain"/>
    <property type="match status" value="1"/>
</dbReference>
<keyword evidence="2" id="KW-0808">Transferase</keyword>
<dbReference type="GO" id="GO:0002949">
    <property type="term" value="P:tRNA threonylcarbamoyladenosine modification"/>
    <property type="evidence" value="ECO:0007669"/>
    <property type="project" value="InterPro"/>
</dbReference>
<name>A0A2Z3I542_9CAUL</name>
<dbReference type="RefSeq" id="WP_110451190.1">
    <property type="nucleotide sequence ID" value="NZ_CP029479.1"/>
</dbReference>
<gene>
    <name evidence="2" type="primary">tsaB</name>
    <name evidence="2" type="ORF">HYN04_13175</name>
</gene>
<dbReference type="Gene3D" id="3.30.420.40">
    <property type="match status" value="1"/>
</dbReference>
<dbReference type="Pfam" id="PF00814">
    <property type="entry name" value="TsaD"/>
    <property type="match status" value="1"/>
</dbReference>
<dbReference type="NCBIfam" id="TIGR03725">
    <property type="entry name" value="T6A_YeaZ"/>
    <property type="match status" value="1"/>
</dbReference>